<dbReference type="InterPro" id="IPR004516">
    <property type="entry name" value="HisRS/HisZ"/>
</dbReference>
<proteinExistence type="inferred from homology"/>
<organism evidence="11 12">
    <name type="scientific">Ruminococcus hominis</name>
    <dbReference type="NCBI Taxonomy" id="2763065"/>
    <lineage>
        <taxon>Bacteria</taxon>
        <taxon>Bacillati</taxon>
        <taxon>Bacillota</taxon>
        <taxon>Clostridia</taxon>
        <taxon>Eubacteriales</taxon>
        <taxon>Oscillospiraceae</taxon>
        <taxon>Ruminococcus</taxon>
    </lineage>
</organism>
<dbReference type="Gene3D" id="3.30.930.10">
    <property type="entry name" value="Bira Bifunctional Protein, Domain 2"/>
    <property type="match status" value="1"/>
</dbReference>
<evidence type="ECO:0000313" key="11">
    <source>
        <dbReference type="EMBL" id="MBC5683218.1"/>
    </source>
</evidence>
<dbReference type="Pfam" id="PF13393">
    <property type="entry name" value="tRNA-synt_His"/>
    <property type="match status" value="1"/>
</dbReference>
<dbReference type="RefSeq" id="WP_117988945.1">
    <property type="nucleotide sequence ID" value="NZ_JACOPE010000001.1"/>
</dbReference>
<dbReference type="EMBL" id="JACOPE010000001">
    <property type="protein sequence ID" value="MBC5683218.1"/>
    <property type="molecule type" value="Genomic_DNA"/>
</dbReference>
<comment type="subcellular location">
    <subcellularLocation>
        <location evidence="1 9">Cytoplasm</location>
    </subcellularLocation>
</comment>
<evidence type="ECO:0000256" key="9">
    <source>
        <dbReference type="HAMAP-Rule" id="MF_00125"/>
    </source>
</evidence>
<dbReference type="NCBIfam" id="TIGR00443">
    <property type="entry name" value="hisZ_biosyn_reg"/>
    <property type="match status" value="1"/>
</dbReference>
<name>A0ABR7G712_9FIRM</name>
<dbReference type="GO" id="GO:0016757">
    <property type="term" value="F:glycosyltransferase activity"/>
    <property type="evidence" value="ECO:0007669"/>
    <property type="project" value="UniProtKB-KW"/>
</dbReference>
<comment type="function">
    <text evidence="8 9">Required for the first step of histidine biosynthesis. May allow the feedback regulation of ATP phosphoribosyltransferase activity by histidine.</text>
</comment>
<comment type="miscellaneous">
    <text evidence="9">This function is generally fulfilled by the C-terminal part of HisG, which is missing in some bacteria such as this one.</text>
</comment>
<keyword evidence="11" id="KW-0328">Glycosyltransferase</keyword>
<evidence type="ECO:0000256" key="5">
    <source>
        <dbReference type="ARBA" id="ARBA00022490"/>
    </source>
</evidence>
<comment type="similarity">
    <text evidence="3 9">Belongs to the class-II aminoacyl-tRNA synthetase family. HisZ subfamily.</text>
</comment>
<dbReference type="InterPro" id="IPR004517">
    <property type="entry name" value="HisZ"/>
</dbReference>
<accession>A0ABR7G712</accession>
<gene>
    <name evidence="9 11" type="primary">hisZ</name>
    <name evidence="11" type="ORF">H8S40_06490</name>
</gene>
<evidence type="ECO:0000256" key="8">
    <source>
        <dbReference type="ARBA" id="ARBA00025246"/>
    </source>
</evidence>
<dbReference type="CDD" id="cd00773">
    <property type="entry name" value="HisRS-like_core"/>
    <property type="match status" value="1"/>
</dbReference>
<dbReference type="HAMAP" id="MF_00125">
    <property type="entry name" value="HisZ"/>
    <property type="match status" value="1"/>
</dbReference>
<keyword evidence="12" id="KW-1185">Reference proteome</keyword>
<sequence length="421" mass="48088">MEQKLHTPEGVRDIYNSECKKKLAVQDKLHQLLHLYGYQDIQTPTFEYFDVFRKEIGTIDSRELYKFFDREGNTLALRPDMTPSIARAVATLFETDRVPLRLCYVGNTFINRTSYQGRLKENTQLGAELIGDDSIEADAEMIAMVVDGMKQIGLSEFQVSIGHVDFLKSLMDETKLSEEIKEELYSLILNRNFFGVDEVLTENHVSKKIRDEFQVLPELMGGVEVLKKASAVATDNKAKKAVARMLKIYKILAFYGVEDHITFDMSMCGNYGYYTGVVFKAYTYGTGDAVVSGGRYDHLIEKFGKQTPSIGFAIIIDELMSALSRQKIAVETEKTNLIVYTDTTLKWAVSLAKEFRLRGKCMELIKREELESKEVYVEYGRQMHAVSLMYLNENRTITMVNLRSGKERVIDVAKRTKTESN</sequence>
<evidence type="ECO:0000256" key="7">
    <source>
        <dbReference type="ARBA" id="ARBA00023102"/>
    </source>
</evidence>
<dbReference type="PROSITE" id="PS50862">
    <property type="entry name" value="AA_TRNA_LIGASE_II"/>
    <property type="match status" value="1"/>
</dbReference>
<comment type="subunit">
    <text evidence="9">Heteromultimer composed of HisG and HisZ subunits.</text>
</comment>
<evidence type="ECO:0000256" key="6">
    <source>
        <dbReference type="ARBA" id="ARBA00022605"/>
    </source>
</evidence>
<protein>
    <recommendedName>
        <fullName evidence="4 9">ATP phosphoribosyltransferase regulatory subunit</fullName>
    </recommendedName>
</protein>
<evidence type="ECO:0000256" key="3">
    <source>
        <dbReference type="ARBA" id="ARBA00005539"/>
    </source>
</evidence>
<evidence type="ECO:0000256" key="1">
    <source>
        <dbReference type="ARBA" id="ARBA00004496"/>
    </source>
</evidence>
<feature type="domain" description="Aminoacyl-transfer RNA synthetases class-II family profile" evidence="10">
    <location>
        <begin position="25"/>
        <end position="410"/>
    </location>
</feature>
<evidence type="ECO:0000259" key="10">
    <source>
        <dbReference type="PROSITE" id="PS50862"/>
    </source>
</evidence>
<comment type="caution">
    <text evidence="11">The sequence shown here is derived from an EMBL/GenBank/DDBJ whole genome shotgun (WGS) entry which is preliminary data.</text>
</comment>
<keyword evidence="11" id="KW-0808">Transferase</keyword>
<dbReference type="PANTHER" id="PTHR43707:SF6">
    <property type="entry name" value="ATP PHOSPHORIBOSYLTRANSFERASE REGULATORY SUBUNIT"/>
    <property type="match status" value="1"/>
</dbReference>
<evidence type="ECO:0000313" key="12">
    <source>
        <dbReference type="Proteomes" id="UP000631576"/>
    </source>
</evidence>
<dbReference type="Proteomes" id="UP000631576">
    <property type="component" value="Unassembled WGS sequence"/>
</dbReference>
<evidence type="ECO:0000256" key="4">
    <source>
        <dbReference type="ARBA" id="ARBA00020397"/>
    </source>
</evidence>
<keyword evidence="7 9" id="KW-0368">Histidine biosynthesis</keyword>
<dbReference type="PANTHER" id="PTHR43707">
    <property type="entry name" value="HISTIDYL-TRNA SYNTHETASE"/>
    <property type="match status" value="1"/>
</dbReference>
<dbReference type="SUPFAM" id="SSF55681">
    <property type="entry name" value="Class II aaRS and biotin synthetases"/>
    <property type="match status" value="1"/>
</dbReference>
<comment type="pathway">
    <text evidence="2 9">Amino-acid biosynthesis; L-histidine biosynthesis; L-histidine from 5-phospho-alpha-D-ribose 1-diphosphate: step 1/9.</text>
</comment>
<dbReference type="InterPro" id="IPR006195">
    <property type="entry name" value="aa-tRNA-synth_II"/>
</dbReference>
<reference evidence="11 12" key="1">
    <citation type="submission" date="2020-08" db="EMBL/GenBank/DDBJ databases">
        <title>Genome public.</title>
        <authorList>
            <person name="Liu C."/>
            <person name="Sun Q."/>
        </authorList>
    </citation>
    <scope>NUCLEOTIDE SEQUENCE [LARGE SCALE GENOMIC DNA]</scope>
    <source>
        <strain evidence="11 12">NSJ-13</strain>
    </source>
</reference>
<dbReference type="InterPro" id="IPR045864">
    <property type="entry name" value="aa-tRNA-synth_II/BPL/LPL"/>
</dbReference>
<keyword evidence="5 9" id="KW-0963">Cytoplasm</keyword>
<dbReference type="InterPro" id="IPR041715">
    <property type="entry name" value="HisRS-like_core"/>
</dbReference>
<dbReference type="PIRSF" id="PIRSF001549">
    <property type="entry name" value="His-tRNA_synth"/>
    <property type="match status" value="1"/>
</dbReference>
<keyword evidence="6 9" id="KW-0028">Amino-acid biosynthesis</keyword>
<evidence type="ECO:0000256" key="2">
    <source>
        <dbReference type="ARBA" id="ARBA00004667"/>
    </source>
</evidence>